<feature type="compositionally biased region" description="Polar residues" evidence="2">
    <location>
        <begin position="192"/>
        <end position="202"/>
    </location>
</feature>
<dbReference type="Pfam" id="PF07890">
    <property type="entry name" value="Rrp15p"/>
    <property type="match status" value="1"/>
</dbReference>
<feature type="compositionally biased region" description="Low complexity" evidence="2">
    <location>
        <begin position="143"/>
        <end position="153"/>
    </location>
</feature>
<feature type="compositionally biased region" description="Basic residues" evidence="2">
    <location>
        <begin position="18"/>
        <end position="28"/>
    </location>
</feature>
<keyword evidence="4" id="KW-1185">Reference proteome</keyword>
<sequence>MPSTTLKRRWTEDAMRGKTPKKQKKFKRQREYHSSSEDEEAEDGTRRPKTFYPVYSDDEPETVQDGKPVKTARVKSAKPAKPVKPTPKHKAKVPAKSALKKTPVKEVEPVEEEAATSDDGEDGEDDAVEFEKDEFTDSESDASEGSSLSETSTNNPRKVKKRNDPEAFATSMSKILGTKLTSQKRSEPILSRSKSAQDTNKSLADHKLTVKAHRSLLADKKASQEKGRVKDVLGLRQEEVSTAEIIAAEKKLRRTAQKGVIKLFNAVRAAQVKAEDAEKEAKKKGVVGMGKREEEIKEMSKQGFLDMISGGGKKKEGSVEA</sequence>
<dbReference type="InterPro" id="IPR012459">
    <property type="entry name" value="Rrp15"/>
</dbReference>
<evidence type="ECO:0000256" key="2">
    <source>
        <dbReference type="SAM" id="MobiDB-lite"/>
    </source>
</evidence>
<reference evidence="3" key="1">
    <citation type="journal article" date="2020" name="Stud. Mycol.">
        <title>101 Dothideomycetes genomes: a test case for predicting lifestyles and emergence of pathogens.</title>
        <authorList>
            <person name="Haridas S."/>
            <person name="Albert R."/>
            <person name="Binder M."/>
            <person name="Bloem J."/>
            <person name="Labutti K."/>
            <person name="Salamov A."/>
            <person name="Andreopoulos B."/>
            <person name="Baker S."/>
            <person name="Barry K."/>
            <person name="Bills G."/>
            <person name="Bluhm B."/>
            <person name="Cannon C."/>
            <person name="Castanera R."/>
            <person name="Culley D."/>
            <person name="Daum C."/>
            <person name="Ezra D."/>
            <person name="Gonzalez J."/>
            <person name="Henrissat B."/>
            <person name="Kuo A."/>
            <person name="Liang C."/>
            <person name="Lipzen A."/>
            <person name="Lutzoni F."/>
            <person name="Magnuson J."/>
            <person name="Mondo S."/>
            <person name="Nolan M."/>
            <person name="Ohm R."/>
            <person name="Pangilinan J."/>
            <person name="Park H.-J."/>
            <person name="Ramirez L."/>
            <person name="Alfaro M."/>
            <person name="Sun H."/>
            <person name="Tritt A."/>
            <person name="Yoshinaga Y."/>
            <person name="Zwiers L.-H."/>
            <person name="Turgeon B."/>
            <person name="Goodwin S."/>
            <person name="Spatafora J."/>
            <person name="Crous P."/>
            <person name="Grigoriev I."/>
        </authorList>
    </citation>
    <scope>NUCLEOTIDE SEQUENCE</scope>
    <source>
        <strain evidence="3">CBS 123094</strain>
    </source>
</reference>
<feature type="compositionally biased region" description="Acidic residues" evidence="2">
    <location>
        <begin position="109"/>
        <end position="128"/>
    </location>
</feature>
<proteinExistence type="inferred from homology"/>
<dbReference type="Proteomes" id="UP000799779">
    <property type="component" value="Unassembled WGS sequence"/>
</dbReference>
<evidence type="ECO:0000313" key="4">
    <source>
        <dbReference type="Proteomes" id="UP000799779"/>
    </source>
</evidence>
<accession>A0A6A5W5B2</accession>
<name>A0A6A5W5B2_9PLEO</name>
<gene>
    <name evidence="3" type="ORF">P154DRAFT_525595</name>
</gene>
<dbReference type="EMBL" id="ML977625">
    <property type="protein sequence ID" value="KAF1996477.1"/>
    <property type="molecule type" value="Genomic_DNA"/>
</dbReference>
<organism evidence="3 4">
    <name type="scientific">Amniculicola lignicola CBS 123094</name>
    <dbReference type="NCBI Taxonomy" id="1392246"/>
    <lineage>
        <taxon>Eukaryota</taxon>
        <taxon>Fungi</taxon>
        <taxon>Dikarya</taxon>
        <taxon>Ascomycota</taxon>
        <taxon>Pezizomycotina</taxon>
        <taxon>Dothideomycetes</taxon>
        <taxon>Pleosporomycetidae</taxon>
        <taxon>Pleosporales</taxon>
        <taxon>Amniculicolaceae</taxon>
        <taxon>Amniculicola</taxon>
    </lineage>
</organism>
<dbReference type="PANTHER" id="PTHR13245:SF14">
    <property type="entry name" value="RRP15-LIKE PROTEIN"/>
    <property type="match status" value="1"/>
</dbReference>
<dbReference type="GO" id="GO:0000470">
    <property type="term" value="P:maturation of LSU-rRNA"/>
    <property type="evidence" value="ECO:0007669"/>
    <property type="project" value="TreeGrafter"/>
</dbReference>
<dbReference type="GO" id="GO:0030687">
    <property type="term" value="C:preribosome, large subunit precursor"/>
    <property type="evidence" value="ECO:0007669"/>
    <property type="project" value="TreeGrafter"/>
</dbReference>
<protein>
    <submittedName>
        <fullName evidence="3">Rrp15p-domain-containing protein</fullName>
    </submittedName>
</protein>
<evidence type="ECO:0000313" key="3">
    <source>
        <dbReference type="EMBL" id="KAF1996477.1"/>
    </source>
</evidence>
<evidence type="ECO:0000256" key="1">
    <source>
        <dbReference type="ARBA" id="ARBA00007462"/>
    </source>
</evidence>
<dbReference type="OrthoDB" id="20949at2759"/>
<dbReference type="AlphaFoldDB" id="A0A6A5W5B2"/>
<feature type="region of interest" description="Disordered" evidence="2">
    <location>
        <begin position="1"/>
        <end position="209"/>
    </location>
</feature>
<dbReference type="PANTHER" id="PTHR13245">
    <property type="entry name" value="RRP15-LIKE PROTEIN"/>
    <property type="match status" value="1"/>
</dbReference>
<dbReference type="GO" id="GO:0000460">
    <property type="term" value="P:maturation of 5.8S rRNA"/>
    <property type="evidence" value="ECO:0007669"/>
    <property type="project" value="TreeGrafter"/>
</dbReference>
<comment type="similarity">
    <text evidence="1">Belongs to the RRP15 family.</text>
</comment>